<name>A0A0F7L7L7_9VIRU</name>
<keyword evidence="1" id="KW-0175">Coiled coil</keyword>
<evidence type="ECO:0000313" key="2">
    <source>
        <dbReference type="EMBL" id="AKH47016.1"/>
    </source>
</evidence>
<reference evidence="2" key="2">
    <citation type="submission" date="2015-03" db="EMBL/GenBank/DDBJ databases">
        <authorList>
            <person name="Chow C.-E.T."/>
            <person name="Winget D.M."/>
            <person name="White R.A.III."/>
            <person name="Hallam S.J."/>
            <person name="Suttle C.A."/>
        </authorList>
    </citation>
    <scope>NUCLEOTIDE SEQUENCE</scope>
    <source>
        <strain evidence="2">Anoxic2_4</strain>
    </source>
</reference>
<organism evidence="2">
    <name type="scientific">uncultured marine virus</name>
    <dbReference type="NCBI Taxonomy" id="186617"/>
    <lineage>
        <taxon>Viruses</taxon>
        <taxon>environmental samples</taxon>
    </lineage>
</organism>
<reference evidence="2" key="1">
    <citation type="journal article" date="2015" name="Front. Microbiol.">
        <title>Combining genomic sequencing methods to explore viral diversity and reveal potential virus-host interactions.</title>
        <authorList>
            <person name="Chow C.E."/>
            <person name="Winget D.M."/>
            <person name="White R.A.III."/>
            <person name="Hallam S.J."/>
            <person name="Suttle C.A."/>
        </authorList>
    </citation>
    <scope>NUCLEOTIDE SEQUENCE</scope>
    <source>
        <strain evidence="2">Anoxic2_4</strain>
    </source>
</reference>
<accession>A0A0F7L7L7</accession>
<dbReference type="EMBL" id="KR029588">
    <property type="protein sequence ID" value="AKH47016.1"/>
    <property type="molecule type" value="Genomic_DNA"/>
</dbReference>
<sequence>MKNISDFFHNASEEEKIKVLEEAAEKANEDQRAVVEEVKVTNRQKFDLRQAR</sequence>
<protein>
    <submittedName>
        <fullName evidence="2">Uncharacterized protein</fullName>
    </submittedName>
</protein>
<feature type="coiled-coil region" evidence="1">
    <location>
        <begin position="10"/>
        <end position="37"/>
    </location>
</feature>
<evidence type="ECO:0000256" key="1">
    <source>
        <dbReference type="SAM" id="Coils"/>
    </source>
</evidence>
<proteinExistence type="predicted"/>